<reference evidence="4" key="1">
    <citation type="journal article" date="2021" name="ISME J.">
        <title>Evolutionary origin and ecological implication of a unique nif island in free-living Bradyrhizobium lineages.</title>
        <authorList>
            <person name="Tao J."/>
        </authorList>
    </citation>
    <scope>NUCLEOTIDE SEQUENCE [LARGE SCALE GENOMIC DNA]</scope>
    <source>
        <strain evidence="4">SZCCT0094</strain>
    </source>
</reference>
<dbReference type="InterPro" id="IPR007410">
    <property type="entry name" value="LpqE-like"/>
</dbReference>
<dbReference type="CDD" id="cd08545">
    <property type="entry name" value="YcnI_like"/>
    <property type="match status" value="1"/>
</dbReference>
<evidence type="ECO:0000313" key="4">
    <source>
        <dbReference type="Proteomes" id="UP001314635"/>
    </source>
</evidence>
<dbReference type="EMBL" id="JAFCLK010000052">
    <property type="protein sequence ID" value="MBR1140953.1"/>
    <property type="molecule type" value="Genomic_DNA"/>
</dbReference>
<dbReference type="InterPro" id="IPR021174">
    <property type="entry name" value="UCP037139"/>
</dbReference>
<proteinExistence type="predicted"/>
<dbReference type="Proteomes" id="UP001314635">
    <property type="component" value="Unassembled WGS sequence"/>
</dbReference>
<accession>A0ABS5GI12</accession>
<protein>
    <submittedName>
        <fullName evidence="3">DUF1775 domain-containing protein</fullName>
    </submittedName>
</protein>
<feature type="signal peptide" evidence="1">
    <location>
        <begin position="1"/>
        <end position="22"/>
    </location>
</feature>
<dbReference type="Gene3D" id="2.60.40.2230">
    <property type="entry name" value="Uncharacterised protein YcnI-like PF07987, DUF1775"/>
    <property type="match status" value="1"/>
</dbReference>
<sequence>MKAMLVGLMALSAAVCGAAAHAHVVLDKSEARIGKSFKAVLAVPHGCDGSASVRLTVQVPEGMIAVKPMPKPGWSIDIKKGAYARAYNFMHGAQLGEGVKEISWSGRLEDGFYDEFTFTGYIADAFKPGDTMAFPVVQECETGVAKWVETAAAGQDPHTLKYPAPLLRLTAADAPRGVSKGDITVSSGWSRATPAGAKVGAGYFAMTNTGREPDRLVAASSDLAETVEIHEMSTRDGVMVMRPLDQGLTISAGQTVALTSGGMHLMLTGLKTPLVEGKTVAVTLQFERAGKMAVLLDVLAVGAQGPGGQQGMAGKAEHAQH</sequence>
<dbReference type="PIRSF" id="PIRSF037139">
    <property type="entry name" value="UCP037139"/>
    <property type="match status" value="1"/>
</dbReference>
<dbReference type="InterPro" id="IPR012533">
    <property type="entry name" value="YcnI-copper_dom"/>
</dbReference>
<dbReference type="Pfam" id="PF04314">
    <property type="entry name" value="PCuAC"/>
    <property type="match status" value="1"/>
</dbReference>
<dbReference type="SUPFAM" id="SSF110087">
    <property type="entry name" value="DR1885-like metal-binding protein"/>
    <property type="match status" value="1"/>
</dbReference>
<dbReference type="RefSeq" id="WP_012045527.1">
    <property type="nucleotide sequence ID" value="NZ_JABFDP010000030.1"/>
</dbReference>
<name>A0ABS5GI12_9BRAD</name>
<gene>
    <name evidence="3" type="ORF">JQ619_34920</name>
</gene>
<dbReference type="Gene3D" id="2.60.40.1890">
    <property type="entry name" value="PCu(A)C copper chaperone"/>
    <property type="match status" value="1"/>
</dbReference>
<dbReference type="InterPro" id="IPR038507">
    <property type="entry name" value="YcnI-like_sf"/>
</dbReference>
<dbReference type="PANTHER" id="PTHR36302:SF1">
    <property type="entry name" value="COPPER CHAPERONE PCU(A)C"/>
    <property type="match status" value="1"/>
</dbReference>
<feature type="chain" id="PRO_5047053792" evidence="1">
    <location>
        <begin position="23"/>
        <end position="321"/>
    </location>
</feature>
<dbReference type="Pfam" id="PF07987">
    <property type="entry name" value="DUF1775"/>
    <property type="match status" value="1"/>
</dbReference>
<dbReference type="PANTHER" id="PTHR36302">
    <property type="entry name" value="BLR7088 PROTEIN"/>
    <property type="match status" value="1"/>
</dbReference>
<dbReference type="InterPro" id="IPR036182">
    <property type="entry name" value="PCuAC_sf"/>
</dbReference>
<organism evidence="3 4">
    <name type="scientific">Bradyrhizobium denitrificans</name>
    <dbReference type="NCBI Taxonomy" id="2734912"/>
    <lineage>
        <taxon>Bacteria</taxon>
        <taxon>Pseudomonadati</taxon>
        <taxon>Pseudomonadota</taxon>
        <taxon>Alphaproteobacteria</taxon>
        <taxon>Hyphomicrobiales</taxon>
        <taxon>Nitrobacteraceae</taxon>
        <taxon>Bradyrhizobium</taxon>
    </lineage>
</organism>
<comment type="caution">
    <text evidence="3">The sequence shown here is derived from an EMBL/GenBank/DDBJ whole genome shotgun (WGS) entry which is preliminary data.</text>
</comment>
<feature type="domain" description="YncI copper-binding" evidence="2">
    <location>
        <begin position="23"/>
        <end position="169"/>
    </location>
</feature>
<keyword evidence="4" id="KW-1185">Reference proteome</keyword>
<evidence type="ECO:0000256" key="1">
    <source>
        <dbReference type="SAM" id="SignalP"/>
    </source>
</evidence>
<keyword evidence="1" id="KW-0732">Signal</keyword>
<evidence type="ECO:0000313" key="3">
    <source>
        <dbReference type="EMBL" id="MBR1140953.1"/>
    </source>
</evidence>
<dbReference type="InterPro" id="IPR058248">
    <property type="entry name" value="Lxx211020-like"/>
</dbReference>
<evidence type="ECO:0000259" key="2">
    <source>
        <dbReference type="Pfam" id="PF07987"/>
    </source>
</evidence>